<organism evidence="1 2">
    <name type="scientific">Dentiscutata heterogama</name>
    <dbReference type="NCBI Taxonomy" id="1316150"/>
    <lineage>
        <taxon>Eukaryota</taxon>
        <taxon>Fungi</taxon>
        <taxon>Fungi incertae sedis</taxon>
        <taxon>Mucoromycota</taxon>
        <taxon>Glomeromycotina</taxon>
        <taxon>Glomeromycetes</taxon>
        <taxon>Diversisporales</taxon>
        <taxon>Gigasporaceae</taxon>
        <taxon>Dentiscutata</taxon>
    </lineage>
</organism>
<keyword evidence="2" id="KW-1185">Reference proteome</keyword>
<accession>A0ACA9P241</accession>
<proteinExistence type="predicted"/>
<evidence type="ECO:0000313" key="2">
    <source>
        <dbReference type="Proteomes" id="UP000789702"/>
    </source>
</evidence>
<comment type="caution">
    <text evidence="1">The sequence shown here is derived from an EMBL/GenBank/DDBJ whole genome shotgun (WGS) entry which is preliminary data.</text>
</comment>
<sequence>MTFLTMCFRNYYKSRIDVSKNEKSILNIFKSAKSRNSSGQFN</sequence>
<feature type="non-terminal residue" evidence="1">
    <location>
        <position position="42"/>
    </location>
</feature>
<evidence type="ECO:0000313" key="1">
    <source>
        <dbReference type="EMBL" id="CAG8680418.1"/>
    </source>
</evidence>
<name>A0ACA9P241_9GLOM</name>
<dbReference type="Proteomes" id="UP000789702">
    <property type="component" value="Unassembled WGS sequence"/>
</dbReference>
<gene>
    <name evidence="1" type="ORF">DHETER_LOCUS10622</name>
</gene>
<protein>
    <submittedName>
        <fullName evidence="1">10361_t:CDS:1</fullName>
    </submittedName>
</protein>
<reference evidence="1" key="1">
    <citation type="submission" date="2021-06" db="EMBL/GenBank/DDBJ databases">
        <authorList>
            <person name="Kallberg Y."/>
            <person name="Tangrot J."/>
            <person name="Rosling A."/>
        </authorList>
    </citation>
    <scope>NUCLEOTIDE SEQUENCE</scope>
    <source>
        <strain evidence="1">IL203A</strain>
    </source>
</reference>
<dbReference type="EMBL" id="CAJVPU010021253">
    <property type="protein sequence ID" value="CAG8680418.1"/>
    <property type="molecule type" value="Genomic_DNA"/>
</dbReference>